<evidence type="ECO:0000313" key="3">
    <source>
        <dbReference type="Proteomes" id="UP001652625"/>
    </source>
</evidence>
<organism evidence="3 4">
    <name type="scientific">Hydra vulgaris</name>
    <name type="common">Hydra</name>
    <name type="synonym">Hydra attenuata</name>
    <dbReference type="NCBI Taxonomy" id="6087"/>
    <lineage>
        <taxon>Eukaryota</taxon>
        <taxon>Metazoa</taxon>
        <taxon>Cnidaria</taxon>
        <taxon>Hydrozoa</taxon>
        <taxon>Hydroidolina</taxon>
        <taxon>Anthoathecata</taxon>
        <taxon>Aplanulata</taxon>
        <taxon>Hydridae</taxon>
        <taxon>Hydra</taxon>
    </lineage>
</organism>
<evidence type="ECO:0000313" key="4">
    <source>
        <dbReference type="RefSeq" id="XP_065661882.1"/>
    </source>
</evidence>
<dbReference type="InterPro" id="IPR017853">
    <property type="entry name" value="GH"/>
</dbReference>
<dbReference type="Pfam" id="PF00128">
    <property type="entry name" value="Alpha-amylase"/>
    <property type="match status" value="1"/>
</dbReference>
<accession>A0ABM4CJF8</accession>
<reference evidence="4" key="1">
    <citation type="submission" date="2025-08" db="UniProtKB">
        <authorList>
            <consortium name="RefSeq"/>
        </authorList>
    </citation>
    <scope>IDENTIFICATION</scope>
</reference>
<gene>
    <name evidence="4" type="primary">LOC101241549</name>
</gene>
<dbReference type="GO" id="GO:0016787">
    <property type="term" value="F:hydrolase activity"/>
    <property type="evidence" value="ECO:0007669"/>
    <property type="project" value="UniProtKB-KW"/>
</dbReference>
<keyword evidence="4" id="KW-0378">Hydrolase</keyword>
<evidence type="ECO:0000259" key="2">
    <source>
        <dbReference type="SMART" id="SM00642"/>
    </source>
</evidence>
<dbReference type="PANTHER" id="PTHR10357">
    <property type="entry name" value="ALPHA-AMYLASE FAMILY MEMBER"/>
    <property type="match status" value="1"/>
</dbReference>
<dbReference type="SMART" id="SM00642">
    <property type="entry name" value="Aamy"/>
    <property type="match status" value="1"/>
</dbReference>
<feature type="transmembrane region" description="Helical" evidence="1">
    <location>
        <begin position="38"/>
        <end position="60"/>
    </location>
</feature>
<dbReference type="GeneID" id="101241549"/>
<keyword evidence="1" id="KW-1133">Transmembrane helix</keyword>
<dbReference type="Gene3D" id="3.20.20.80">
    <property type="entry name" value="Glycosidases"/>
    <property type="match status" value="1"/>
</dbReference>
<evidence type="ECO:0000256" key="1">
    <source>
        <dbReference type="SAM" id="Phobius"/>
    </source>
</evidence>
<feature type="domain" description="Glycosyl hydrolase family 13 catalytic" evidence="2">
    <location>
        <begin position="80"/>
        <end position="405"/>
    </location>
</feature>
<dbReference type="Proteomes" id="UP001652625">
    <property type="component" value="Chromosome 09"/>
</dbReference>
<dbReference type="SUPFAM" id="SSF51445">
    <property type="entry name" value="(Trans)glycosidases"/>
    <property type="match status" value="1"/>
</dbReference>
<dbReference type="RefSeq" id="XP_065661882.1">
    <property type="nucleotide sequence ID" value="XM_065805810.1"/>
</dbReference>
<keyword evidence="1" id="KW-0472">Membrane</keyword>
<protein>
    <submittedName>
        <fullName evidence="4">Trehalose-6-phosphate hydrolase</fullName>
    </submittedName>
</protein>
<name>A0ABM4CJF8_HYDVU</name>
<sequence length="484" mass="55673">MSKQKNLAVDTNDIRSITSIELRKPTKEELKSCRGCRIFCLVVFFAVLLALLGLSIYLIATRSCSKKSDSSRYPNNVTYIIDVKSYNDSNNDGVGDIKGVNLDYFRSLNISTLVLNDVVNNRDFGVDQILGSEDDFKKFFQEAYNKSMAVVLSFNPCTVSLESHWFKHFINSTADEKESWFIVKKPEEITDWRNRNNDSAWYEINNIFYYSYFGQDSPMLNYHNDNVTKALLEKLTEWKNLGASGFLFKHVSRITVDNKFRNNSYTDIFDKDQDTSLNVLKNIYKHVNKEKLGMVWLASTADFFLKNTTDQIADLFVPDIIAQLVIPVDIISLSRMIKEMVTGFNKFSIGWVNSFLDYENLTHSNPELTRLKVLFSLVLPNKVLVYNKEKTHQLDDKILKLIELRTLRHEFQTLPTINCTSSSVTMEIMYKNKIRVVVNFGKVSSALSYHSTVLYSSSSSSNFSLSEKTKEPFVEPFNLLILDV</sequence>
<proteinExistence type="predicted"/>
<keyword evidence="3" id="KW-1185">Reference proteome</keyword>
<keyword evidence="1" id="KW-0812">Transmembrane</keyword>
<dbReference type="PANTHER" id="PTHR10357:SF179">
    <property type="entry name" value="NEUTRAL AND BASIC AMINO ACID TRANSPORT PROTEIN RBAT"/>
    <property type="match status" value="1"/>
</dbReference>
<dbReference type="InterPro" id="IPR006047">
    <property type="entry name" value="GH13_cat_dom"/>
</dbReference>